<organism evidence="2 3">
    <name type="scientific">Kribbella italica</name>
    <dbReference type="NCBI Taxonomy" id="1540520"/>
    <lineage>
        <taxon>Bacteria</taxon>
        <taxon>Bacillati</taxon>
        <taxon>Actinomycetota</taxon>
        <taxon>Actinomycetes</taxon>
        <taxon>Propionibacteriales</taxon>
        <taxon>Kribbellaceae</taxon>
        <taxon>Kribbella</taxon>
    </lineage>
</organism>
<accession>A0A7W9JDD4</accession>
<dbReference type="AlphaFoldDB" id="A0A7W9JDD4"/>
<comment type="caution">
    <text evidence="2">The sequence shown here is derived from an EMBL/GenBank/DDBJ whole genome shotgun (WGS) entry which is preliminary data.</text>
</comment>
<evidence type="ECO:0000259" key="1">
    <source>
        <dbReference type="Pfam" id="PF12728"/>
    </source>
</evidence>
<name>A0A7W9JDD4_9ACTN</name>
<dbReference type="Pfam" id="PF12728">
    <property type="entry name" value="HTH_17"/>
    <property type="match status" value="1"/>
</dbReference>
<evidence type="ECO:0000313" key="3">
    <source>
        <dbReference type="Proteomes" id="UP000549971"/>
    </source>
</evidence>
<dbReference type="RefSeq" id="WP_184801563.1">
    <property type="nucleotide sequence ID" value="NZ_JACHMY010000001.1"/>
</dbReference>
<dbReference type="InterPro" id="IPR041657">
    <property type="entry name" value="HTH_17"/>
</dbReference>
<sequence length="90" mass="9852">MNDHRELFVTNAHEGDAQLQQATNELAPLLLTVEEAAARLGLGRTFTFALIGSGELESVAVGRLRRVPVECLTEYVNRLRSAAHQHQTAA</sequence>
<keyword evidence="3" id="KW-1185">Reference proteome</keyword>
<feature type="domain" description="Helix-turn-helix" evidence="1">
    <location>
        <begin position="30"/>
        <end position="78"/>
    </location>
</feature>
<evidence type="ECO:0000313" key="2">
    <source>
        <dbReference type="EMBL" id="MBB5839712.1"/>
    </source>
</evidence>
<dbReference type="EMBL" id="JACHMY010000001">
    <property type="protein sequence ID" value="MBB5839712.1"/>
    <property type="molecule type" value="Genomic_DNA"/>
</dbReference>
<dbReference type="GO" id="GO:0003677">
    <property type="term" value="F:DNA binding"/>
    <property type="evidence" value="ECO:0007669"/>
    <property type="project" value="InterPro"/>
</dbReference>
<proteinExistence type="predicted"/>
<dbReference type="Proteomes" id="UP000549971">
    <property type="component" value="Unassembled WGS sequence"/>
</dbReference>
<protein>
    <submittedName>
        <fullName evidence="2">Excisionase family DNA binding protein</fullName>
    </submittedName>
</protein>
<dbReference type="InterPro" id="IPR010093">
    <property type="entry name" value="SinI_DNA-bd"/>
</dbReference>
<reference evidence="2 3" key="1">
    <citation type="submission" date="2020-08" db="EMBL/GenBank/DDBJ databases">
        <title>Sequencing the genomes of 1000 actinobacteria strains.</title>
        <authorList>
            <person name="Klenk H.-P."/>
        </authorList>
    </citation>
    <scope>NUCLEOTIDE SEQUENCE [LARGE SCALE GENOMIC DNA]</scope>
    <source>
        <strain evidence="2 3">DSM 28967</strain>
    </source>
</reference>
<dbReference type="NCBIfam" id="TIGR01764">
    <property type="entry name" value="excise"/>
    <property type="match status" value="1"/>
</dbReference>
<gene>
    <name evidence="2" type="ORF">HDA39_006446</name>
</gene>